<evidence type="ECO:0000256" key="2">
    <source>
        <dbReference type="SAM" id="SignalP"/>
    </source>
</evidence>
<dbReference type="RefSeq" id="WP_345037062.1">
    <property type="nucleotide sequence ID" value="NZ_BAAAYL010000001.1"/>
</dbReference>
<reference evidence="4" key="1">
    <citation type="journal article" date="2019" name="Int. J. Syst. Evol. Microbiol.">
        <title>The Global Catalogue of Microorganisms (GCM) 10K type strain sequencing project: providing services to taxonomists for standard genome sequencing and annotation.</title>
        <authorList>
            <consortium name="The Broad Institute Genomics Platform"/>
            <consortium name="The Broad Institute Genome Sequencing Center for Infectious Disease"/>
            <person name="Wu L."/>
            <person name="Ma J."/>
        </authorList>
    </citation>
    <scope>NUCLEOTIDE SEQUENCE [LARGE SCALE GENOMIC DNA]</scope>
    <source>
        <strain evidence="4">JCM 9651</strain>
    </source>
</reference>
<gene>
    <name evidence="3" type="ORF">GCM10020367_27200</name>
</gene>
<proteinExistence type="predicted"/>
<evidence type="ECO:0000313" key="4">
    <source>
        <dbReference type="Proteomes" id="UP001499990"/>
    </source>
</evidence>
<feature type="chain" id="PRO_5047083466" evidence="2">
    <location>
        <begin position="32"/>
        <end position="201"/>
    </location>
</feature>
<comment type="caution">
    <text evidence="3">The sequence shown here is derived from an EMBL/GenBank/DDBJ whole genome shotgun (WGS) entry which is preliminary data.</text>
</comment>
<evidence type="ECO:0000313" key="3">
    <source>
        <dbReference type="EMBL" id="GAA3372406.1"/>
    </source>
</evidence>
<protein>
    <submittedName>
        <fullName evidence="3">Uncharacterized protein</fullName>
    </submittedName>
</protein>
<keyword evidence="4" id="KW-1185">Reference proteome</keyword>
<organism evidence="3 4">
    <name type="scientific">Streptomyces sannanensis</name>
    <dbReference type="NCBI Taxonomy" id="285536"/>
    <lineage>
        <taxon>Bacteria</taxon>
        <taxon>Bacillati</taxon>
        <taxon>Actinomycetota</taxon>
        <taxon>Actinomycetes</taxon>
        <taxon>Kitasatosporales</taxon>
        <taxon>Streptomycetaceae</taxon>
        <taxon>Streptomyces</taxon>
    </lineage>
</organism>
<accession>A0ABP6SAV0</accession>
<keyword evidence="2" id="KW-0732">Signal</keyword>
<name>A0ABP6SAV0_9ACTN</name>
<evidence type="ECO:0000256" key="1">
    <source>
        <dbReference type="SAM" id="MobiDB-lite"/>
    </source>
</evidence>
<dbReference type="Proteomes" id="UP001499990">
    <property type="component" value="Unassembled WGS sequence"/>
</dbReference>
<feature type="region of interest" description="Disordered" evidence="1">
    <location>
        <begin position="175"/>
        <end position="201"/>
    </location>
</feature>
<dbReference type="EMBL" id="BAAAYL010000001">
    <property type="protein sequence ID" value="GAA3372406.1"/>
    <property type="molecule type" value="Genomic_DNA"/>
</dbReference>
<sequence>MRLKKRLRYAVAAAVLATPMLVMGTAQPASAATFHTVTLTGDMHVYNSAGIFKYESTGDFHFERHVTLTHDHPDGTLSYWACEGGETRGVLTVDLHLNPWETVTMAPRLQLFEGSSCSSGDLDGEQYGLERGFLPGETRTWYLKAVNGEILSGDMASVNFKLTHSTSSLAEEYPLPKPSLIEKYPPPSPNLIEKYPPSAQG</sequence>
<feature type="signal peptide" evidence="2">
    <location>
        <begin position="1"/>
        <end position="31"/>
    </location>
</feature>